<dbReference type="RefSeq" id="WP_084634388.1">
    <property type="nucleotide sequence ID" value="NZ_FRDJ01000006.1"/>
</dbReference>
<comment type="subcellular location">
    <subcellularLocation>
        <location evidence="3">Cytoplasm</location>
    </subcellularLocation>
</comment>
<comment type="subunit">
    <text evidence="3">Homodimer.</text>
</comment>
<feature type="compositionally biased region" description="Basic and acidic residues" evidence="6">
    <location>
        <begin position="1"/>
        <end position="18"/>
    </location>
</feature>
<dbReference type="OrthoDB" id="37628at2"/>
<dbReference type="PANTHER" id="PTHR21237">
    <property type="entry name" value="GRPE PROTEIN"/>
    <property type="match status" value="1"/>
</dbReference>
<sequence>MEKERKLENLEEKERKIASDNTDNLTENKEEVSNLEKENKELKEKISELEAQLKEIQNAARVIKATFENYKLDADRQIRDASRATSLRIMRAMIPLLDDFKRAFKHFELSNNLEEFKTGVEKIYEKFVRTLENEGLKQIDATGKFDPFNHEAFEREEREDLEEYTITEVIEDGYTFNGQVIKPAKVKVAVKPRKKKEPAENTENTNSNKDNSEGKSSESSAENRGEA</sequence>
<keyword evidence="8" id="KW-1185">Reference proteome</keyword>
<evidence type="ECO:0000256" key="5">
    <source>
        <dbReference type="RuleBase" id="RU004478"/>
    </source>
</evidence>
<dbReference type="InterPro" id="IPR013805">
    <property type="entry name" value="GrpE_CC"/>
</dbReference>
<dbReference type="GO" id="GO:0000774">
    <property type="term" value="F:adenyl-nucleotide exchange factor activity"/>
    <property type="evidence" value="ECO:0007669"/>
    <property type="project" value="InterPro"/>
</dbReference>
<proteinExistence type="inferred from homology"/>
<gene>
    <name evidence="3" type="primary">grpE</name>
    <name evidence="7" type="ORF">SAMN02745226_01278</name>
</gene>
<dbReference type="Proteomes" id="UP000184207">
    <property type="component" value="Unassembled WGS sequence"/>
</dbReference>
<keyword evidence="3" id="KW-0963">Cytoplasm</keyword>
<comment type="similarity">
    <text evidence="1 3 5">Belongs to the GrpE family.</text>
</comment>
<dbReference type="CDD" id="cd00446">
    <property type="entry name" value="GrpE"/>
    <property type="match status" value="1"/>
</dbReference>
<keyword evidence="3 4" id="KW-0346">Stress response</keyword>
<organism evidence="7 8">
    <name type="scientific">Fervidobacterium gondwanense DSM 13020</name>
    <dbReference type="NCBI Taxonomy" id="1121883"/>
    <lineage>
        <taxon>Bacteria</taxon>
        <taxon>Thermotogati</taxon>
        <taxon>Thermotogota</taxon>
        <taxon>Thermotogae</taxon>
        <taxon>Thermotogales</taxon>
        <taxon>Fervidobacteriaceae</taxon>
        <taxon>Fervidobacterium</taxon>
    </lineage>
</organism>
<evidence type="ECO:0000256" key="4">
    <source>
        <dbReference type="RuleBase" id="RU000639"/>
    </source>
</evidence>
<feature type="compositionally biased region" description="Basic and acidic residues" evidence="6">
    <location>
        <begin position="210"/>
        <end position="227"/>
    </location>
</feature>
<dbReference type="GO" id="GO:0005737">
    <property type="term" value="C:cytoplasm"/>
    <property type="evidence" value="ECO:0007669"/>
    <property type="project" value="UniProtKB-SubCell"/>
</dbReference>
<feature type="region of interest" description="Disordered" evidence="6">
    <location>
        <begin position="1"/>
        <end position="36"/>
    </location>
</feature>
<dbReference type="SUPFAM" id="SSF51064">
    <property type="entry name" value="Head domain of nucleotide exchange factor GrpE"/>
    <property type="match status" value="1"/>
</dbReference>
<name>A0A1M7SVF0_FERGO</name>
<reference evidence="8" key="1">
    <citation type="submission" date="2016-12" db="EMBL/GenBank/DDBJ databases">
        <authorList>
            <person name="Varghese N."/>
            <person name="Submissions S."/>
        </authorList>
    </citation>
    <scope>NUCLEOTIDE SEQUENCE [LARGE SCALE GENOMIC DNA]</scope>
    <source>
        <strain evidence="8">DSM 13020</strain>
    </source>
</reference>
<evidence type="ECO:0000256" key="1">
    <source>
        <dbReference type="ARBA" id="ARBA00009054"/>
    </source>
</evidence>
<dbReference type="Gene3D" id="2.30.22.10">
    <property type="entry name" value="Head domain of nucleotide exchange factor GrpE"/>
    <property type="match status" value="1"/>
</dbReference>
<dbReference type="Gene3D" id="3.90.20.20">
    <property type="match status" value="1"/>
</dbReference>
<dbReference type="HAMAP" id="MF_01151">
    <property type="entry name" value="GrpE"/>
    <property type="match status" value="1"/>
</dbReference>
<dbReference type="GO" id="GO:0042803">
    <property type="term" value="F:protein homodimerization activity"/>
    <property type="evidence" value="ECO:0007669"/>
    <property type="project" value="InterPro"/>
</dbReference>
<dbReference type="GO" id="GO:0051082">
    <property type="term" value="F:unfolded protein binding"/>
    <property type="evidence" value="ECO:0007669"/>
    <property type="project" value="TreeGrafter"/>
</dbReference>
<dbReference type="PANTHER" id="PTHR21237:SF23">
    <property type="entry name" value="GRPE PROTEIN HOMOLOG, MITOCHONDRIAL"/>
    <property type="match status" value="1"/>
</dbReference>
<evidence type="ECO:0000313" key="8">
    <source>
        <dbReference type="Proteomes" id="UP000184207"/>
    </source>
</evidence>
<evidence type="ECO:0000256" key="2">
    <source>
        <dbReference type="ARBA" id="ARBA00023186"/>
    </source>
</evidence>
<dbReference type="GO" id="GO:0051087">
    <property type="term" value="F:protein-folding chaperone binding"/>
    <property type="evidence" value="ECO:0007669"/>
    <property type="project" value="InterPro"/>
</dbReference>
<evidence type="ECO:0000256" key="6">
    <source>
        <dbReference type="SAM" id="MobiDB-lite"/>
    </source>
</evidence>
<dbReference type="SUPFAM" id="SSF58014">
    <property type="entry name" value="Coiled-coil domain of nucleotide exchange factor GrpE"/>
    <property type="match status" value="1"/>
</dbReference>
<protein>
    <recommendedName>
        <fullName evidence="3 4">Protein GrpE</fullName>
    </recommendedName>
    <alternativeName>
        <fullName evidence="3">HSP-70 cofactor</fullName>
    </alternativeName>
</protein>
<dbReference type="InterPro" id="IPR000740">
    <property type="entry name" value="GrpE"/>
</dbReference>
<dbReference type="AlphaFoldDB" id="A0A1M7SVF0"/>
<comment type="function">
    <text evidence="3 4">Participates actively in the response to hyperosmotic and heat shock by preventing the aggregation of stress-denatured proteins, in association with DnaK and GrpE. It is the nucleotide exchange factor for DnaK and may function as a thermosensor. Unfolded proteins bind initially to DnaJ; upon interaction with the DnaJ-bound protein, DnaK hydrolyzes its bound ATP, resulting in the formation of a stable complex. GrpE releases ADP from DnaK; ATP binding to DnaK triggers the release of the substrate protein, thus completing the reaction cycle. Several rounds of ATP-dependent interactions between DnaJ, DnaK and GrpE are required for fully efficient folding.</text>
</comment>
<dbReference type="EMBL" id="FRDJ01000006">
    <property type="protein sequence ID" value="SHN62366.1"/>
    <property type="molecule type" value="Genomic_DNA"/>
</dbReference>
<feature type="compositionally biased region" description="Basic and acidic residues" evidence="6">
    <location>
        <begin position="26"/>
        <end position="36"/>
    </location>
</feature>
<evidence type="ECO:0000313" key="7">
    <source>
        <dbReference type="EMBL" id="SHN62366.1"/>
    </source>
</evidence>
<dbReference type="InterPro" id="IPR009012">
    <property type="entry name" value="GrpE_head"/>
</dbReference>
<evidence type="ECO:0000256" key="3">
    <source>
        <dbReference type="HAMAP-Rule" id="MF_01151"/>
    </source>
</evidence>
<dbReference type="PRINTS" id="PR00773">
    <property type="entry name" value="GRPEPROTEIN"/>
</dbReference>
<dbReference type="Pfam" id="PF01025">
    <property type="entry name" value="GrpE"/>
    <property type="match status" value="1"/>
</dbReference>
<keyword evidence="2 3" id="KW-0143">Chaperone</keyword>
<dbReference type="GO" id="GO:0006457">
    <property type="term" value="P:protein folding"/>
    <property type="evidence" value="ECO:0007669"/>
    <property type="project" value="InterPro"/>
</dbReference>
<dbReference type="PROSITE" id="PS01071">
    <property type="entry name" value="GRPE"/>
    <property type="match status" value="1"/>
</dbReference>
<accession>A0A1M7SVF0</accession>
<dbReference type="STRING" id="1121883.SAMN02745226_01278"/>
<feature type="region of interest" description="Disordered" evidence="6">
    <location>
        <begin position="187"/>
        <end position="227"/>
    </location>
</feature>
<feature type="compositionally biased region" description="Basic residues" evidence="6">
    <location>
        <begin position="187"/>
        <end position="196"/>
    </location>
</feature>